<evidence type="ECO:0000313" key="2">
    <source>
        <dbReference type="EMBL" id="NYI09698.1"/>
    </source>
</evidence>
<reference evidence="2 3" key="1">
    <citation type="submission" date="2020-07" db="EMBL/GenBank/DDBJ databases">
        <title>Sequencing the genomes of 1000 actinobacteria strains.</title>
        <authorList>
            <person name="Klenk H.-P."/>
        </authorList>
    </citation>
    <scope>NUCLEOTIDE SEQUENCE [LARGE SCALE GENOMIC DNA]</scope>
    <source>
        <strain evidence="2 3">DSM 18248</strain>
    </source>
</reference>
<keyword evidence="3" id="KW-1185">Reference proteome</keyword>
<feature type="domain" description="BioF2-like acetyltransferase" evidence="1">
    <location>
        <begin position="169"/>
        <end position="310"/>
    </location>
</feature>
<evidence type="ECO:0000313" key="3">
    <source>
        <dbReference type="Proteomes" id="UP000537326"/>
    </source>
</evidence>
<dbReference type="GO" id="GO:0016740">
    <property type="term" value="F:transferase activity"/>
    <property type="evidence" value="ECO:0007669"/>
    <property type="project" value="UniProtKB-KW"/>
</dbReference>
<dbReference type="SUPFAM" id="SSF55729">
    <property type="entry name" value="Acyl-CoA N-acyltransferases (Nat)"/>
    <property type="match status" value="1"/>
</dbReference>
<sequence length="363" mass="39085">MVNHAAPPDPAHLVEVRDLGPWRAAWDGLVLRAPLPTPFLRTWWLDAQSAVQDGSALFVLVLSGEELIGGQALQVDRVLGARRIQMLGQGPLAPDHLDLLAAPGREAEVVELLAAWWRARRRTLVDLDGLAAGTRLVTAVGTPALARETAPHLRTDDLGDGYLATRSANLRRAVRRARRDFGREGLVLTRADQGGASAVDRALTGFAALHSLRPDRAPLLSRMPELARAVHGGVAAGEARVHVLGRPGEAPVAVALAWWCARRLSTYQVARSLAREHAHAGTLMMVEMIEHGVADGAREVDLLRGDADYKLRLADEQRDLVLVRTGRGALPRAVLAAHAARGRLAAGRRPFTGSSPEDSSPRP</sequence>
<dbReference type="Gene3D" id="3.40.630.30">
    <property type="match status" value="1"/>
</dbReference>
<keyword evidence="2" id="KW-0808">Transferase</keyword>
<accession>A0A7Z0C259</accession>
<protein>
    <submittedName>
        <fullName evidence="2">CelD/BcsL family acetyltransferase involved in cellulose biosynthesis</fullName>
    </submittedName>
</protein>
<gene>
    <name evidence="2" type="ORF">BKA05_001213</name>
</gene>
<organism evidence="2 3">
    <name type="scientific">Nocardioides marinus</name>
    <dbReference type="NCBI Taxonomy" id="374514"/>
    <lineage>
        <taxon>Bacteria</taxon>
        <taxon>Bacillati</taxon>
        <taxon>Actinomycetota</taxon>
        <taxon>Actinomycetes</taxon>
        <taxon>Propionibacteriales</taxon>
        <taxon>Nocardioidaceae</taxon>
        <taxon>Nocardioides</taxon>
    </lineage>
</organism>
<comment type="caution">
    <text evidence="2">The sequence shown here is derived from an EMBL/GenBank/DDBJ whole genome shotgun (WGS) entry which is preliminary data.</text>
</comment>
<dbReference type="RefSeq" id="WP_179530631.1">
    <property type="nucleotide sequence ID" value="NZ_BAAAPP010000012.1"/>
</dbReference>
<dbReference type="AlphaFoldDB" id="A0A7Z0C259"/>
<dbReference type="InterPro" id="IPR016181">
    <property type="entry name" value="Acyl_CoA_acyltransferase"/>
</dbReference>
<evidence type="ECO:0000259" key="1">
    <source>
        <dbReference type="Pfam" id="PF13480"/>
    </source>
</evidence>
<name>A0A7Z0C259_9ACTN</name>
<dbReference type="Pfam" id="PF13480">
    <property type="entry name" value="Acetyltransf_6"/>
    <property type="match status" value="1"/>
</dbReference>
<dbReference type="EMBL" id="JACBZI010000001">
    <property type="protein sequence ID" value="NYI09698.1"/>
    <property type="molecule type" value="Genomic_DNA"/>
</dbReference>
<proteinExistence type="predicted"/>
<dbReference type="Proteomes" id="UP000537326">
    <property type="component" value="Unassembled WGS sequence"/>
</dbReference>
<dbReference type="InterPro" id="IPR038740">
    <property type="entry name" value="BioF2-like_GNAT_dom"/>
</dbReference>